<dbReference type="InterPro" id="IPR023631">
    <property type="entry name" value="Amidase_dom"/>
</dbReference>
<keyword evidence="3" id="KW-1185">Reference proteome</keyword>
<protein>
    <submittedName>
        <fullName evidence="2">Amidase</fullName>
    </submittedName>
</protein>
<dbReference type="PANTHER" id="PTHR42678">
    <property type="entry name" value="AMIDASE"/>
    <property type="match status" value="1"/>
</dbReference>
<dbReference type="OrthoDB" id="9811471at2"/>
<dbReference type="EMBL" id="NQXA01000002">
    <property type="protein sequence ID" value="PHQ30565.1"/>
    <property type="molecule type" value="Genomic_DNA"/>
</dbReference>
<dbReference type="PROSITE" id="PS51257">
    <property type="entry name" value="PROKAR_LIPOPROTEIN"/>
    <property type="match status" value="1"/>
</dbReference>
<feature type="domain" description="Amidase" evidence="1">
    <location>
        <begin position="99"/>
        <end position="527"/>
    </location>
</feature>
<dbReference type="Gene3D" id="3.90.1300.10">
    <property type="entry name" value="Amidase signature (AS) domain"/>
    <property type="match status" value="1"/>
</dbReference>
<accession>A0A2G1VUX0</accession>
<dbReference type="Pfam" id="PF01425">
    <property type="entry name" value="Amidase"/>
    <property type="match status" value="1"/>
</dbReference>
<dbReference type="PANTHER" id="PTHR42678:SF34">
    <property type="entry name" value="OS04G0183300 PROTEIN"/>
    <property type="match status" value="1"/>
</dbReference>
<dbReference type="Proteomes" id="UP000229433">
    <property type="component" value="Unassembled WGS sequence"/>
</dbReference>
<dbReference type="InterPro" id="IPR036928">
    <property type="entry name" value="AS_sf"/>
</dbReference>
<dbReference type="SUPFAM" id="SSF75304">
    <property type="entry name" value="Amidase signature (AS) enzymes"/>
    <property type="match status" value="1"/>
</dbReference>
<evidence type="ECO:0000313" key="2">
    <source>
        <dbReference type="EMBL" id="PHQ30565.1"/>
    </source>
</evidence>
<reference evidence="2 3" key="1">
    <citation type="submission" date="2017-08" db="EMBL/GenBank/DDBJ databases">
        <title>The whole genome shortgun sequences of strain Leeuwenhoekiella nanhaiensis G18 from the South China Sea.</title>
        <authorList>
            <person name="Liu Q."/>
        </authorList>
    </citation>
    <scope>NUCLEOTIDE SEQUENCE [LARGE SCALE GENOMIC DNA]</scope>
    <source>
        <strain evidence="2 3">G18</strain>
    </source>
</reference>
<organism evidence="2 3">
    <name type="scientific">Leeuwenhoekiella nanhaiensis</name>
    <dbReference type="NCBI Taxonomy" id="1655491"/>
    <lineage>
        <taxon>Bacteria</taxon>
        <taxon>Pseudomonadati</taxon>
        <taxon>Bacteroidota</taxon>
        <taxon>Flavobacteriia</taxon>
        <taxon>Flavobacteriales</taxon>
        <taxon>Flavobacteriaceae</taxon>
        <taxon>Leeuwenhoekiella</taxon>
    </lineage>
</organism>
<sequence length="548" mass="59587">MKKLVLLFTALAVLSCKENQSASKVEESTETVKDTTVKEREYVVLDSKVLNTEALWAPFQDALEKFSEADYKKVKALAFEKTIPEIQEAVATGKLTYEELVLFYLSRIKKYDRNNELSLNSVIALNPKVLDEARELDQAGKESVDRYSIYGMPVLLKDNINAAGMPTTAGAVVFENNNTGDAFITQKLNEQGALILGKANLSEWAYFFCNDCPSGYSAVGGQTLNPYGRKIHDTGGSSSGSGVSMAANFAVAAVGSETSGSILSPSSANSVVGLKPTIGLLSRGGIVPISSTLDTPGPMTRSVIDNAILLQAMTGLDPEDEKAVKLAATKTDYVKSLKDLDAKEFLKGKRLGYYKSYEDTLYIQAVAALRDAGATLVELERPEIGLPQFLRVLNLDMQKDLPAYIAAYGAKDLAVKDLNDITAYNKKDSLVRVPYGQGLLYGVLADSTSAEEFTAIKDTLERNGRQFFDEPMKANDLDAVLSINNYMAGYAAVAKYPAITVPMGYSETNQPMGLTFIAPTLSEELLLQLAYAYESISQKRKTPGDFDE</sequence>
<comment type="caution">
    <text evidence="2">The sequence shown here is derived from an EMBL/GenBank/DDBJ whole genome shotgun (WGS) entry which is preliminary data.</text>
</comment>
<gene>
    <name evidence="2" type="ORF">CJ305_06310</name>
</gene>
<name>A0A2G1VUX0_9FLAO</name>
<dbReference type="AlphaFoldDB" id="A0A2G1VUX0"/>
<proteinExistence type="predicted"/>
<evidence type="ECO:0000313" key="3">
    <source>
        <dbReference type="Proteomes" id="UP000229433"/>
    </source>
</evidence>
<evidence type="ECO:0000259" key="1">
    <source>
        <dbReference type="Pfam" id="PF01425"/>
    </source>
</evidence>
<dbReference type="RefSeq" id="WP_099645397.1">
    <property type="nucleotide sequence ID" value="NZ_KZ319288.1"/>
</dbReference>